<keyword evidence="2 3" id="KW-0808">Transferase</keyword>
<dbReference type="STRING" id="200361.A0A452ZP99"/>
<dbReference type="Gramene" id="AET1Gv20867100.1">
    <property type="protein sequence ID" value="AET1Gv20867100.1"/>
    <property type="gene ID" value="AET1Gv20867100"/>
</dbReference>
<reference evidence="7" key="1">
    <citation type="journal article" date="2014" name="Science">
        <title>Ancient hybridizations among the ancestral genomes of bread wheat.</title>
        <authorList>
            <consortium name="International Wheat Genome Sequencing Consortium,"/>
            <person name="Marcussen T."/>
            <person name="Sandve S.R."/>
            <person name="Heier L."/>
            <person name="Spannagl M."/>
            <person name="Pfeifer M."/>
            <person name="Jakobsen K.S."/>
            <person name="Wulff B.B."/>
            <person name="Steuernagel B."/>
            <person name="Mayer K.F."/>
            <person name="Olsen O.A."/>
        </authorList>
    </citation>
    <scope>NUCLEOTIDE SEQUENCE [LARGE SCALE GENOMIC DNA]</scope>
    <source>
        <strain evidence="7">cv. AL8/78</strain>
    </source>
</reference>
<dbReference type="InterPro" id="IPR000863">
    <property type="entry name" value="Sulfotransferase_dom"/>
</dbReference>
<evidence type="ECO:0000256" key="3">
    <source>
        <dbReference type="RuleBase" id="RU361155"/>
    </source>
</evidence>
<evidence type="ECO:0000256" key="2">
    <source>
        <dbReference type="ARBA" id="ARBA00022679"/>
    </source>
</evidence>
<protein>
    <recommendedName>
        <fullName evidence="3">Sulfotransferase</fullName>
        <ecNumber evidence="3">2.8.2.-</ecNumber>
    </recommendedName>
</protein>
<accession>A0A452ZP99</accession>
<organism evidence="6 7">
    <name type="scientific">Aegilops tauschii subsp. strangulata</name>
    <name type="common">Goatgrass</name>
    <dbReference type="NCBI Taxonomy" id="200361"/>
    <lineage>
        <taxon>Eukaryota</taxon>
        <taxon>Viridiplantae</taxon>
        <taxon>Streptophyta</taxon>
        <taxon>Embryophyta</taxon>
        <taxon>Tracheophyta</taxon>
        <taxon>Spermatophyta</taxon>
        <taxon>Magnoliopsida</taxon>
        <taxon>Liliopsida</taxon>
        <taxon>Poales</taxon>
        <taxon>Poaceae</taxon>
        <taxon>BOP clade</taxon>
        <taxon>Pooideae</taxon>
        <taxon>Triticodae</taxon>
        <taxon>Triticeae</taxon>
        <taxon>Triticinae</taxon>
        <taxon>Aegilops</taxon>
    </lineage>
</organism>
<feature type="compositionally biased region" description="Polar residues" evidence="4">
    <location>
        <begin position="1"/>
        <end position="17"/>
    </location>
</feature>
<reference evidence="7" key="2">
    <citation type="journal article" date="2017" name="Nat. Plants">
        <title>The Aegilops tauschii genome reveals multiple impacts of transposons.</title>
        <authorList>
            <person name="Zhao G."/>
            <person name="Zou C."/>
            <person name="Li K."/>
            <person name="Wang K."/>
            <person name="Li T."/>
            <person name="Gao L."/>
            <person name="Zhang X."/>
            <person name="Wang H."/>
            <person name="Yang Z."/>
            <person name="Liu X."/>
            <person name="Jiang W."/>
            <person name="Mao L."/>
            <person name="Kong X."/>
            <person name="Jiao Y."/>
            <person name="Jia J."/>
        </authorList>
    </citation>
    <scope>NUCLEOTIDE SEQUENCE [LARGE SCALE GENOMIC DNA]</scope>
    <source>
        <strain evidence="7">cv. AL8/78</strain>
    </source>
</reference>
<dbReference type="SUPFAM" id="SSF52540">
    <property type="entry name" value="P-loop containing nucleoside triphosphate hydrolases"/>
    <property type="match status" value="1"/>
</dbReference>
<proteinExistence type="inferred from homology"/>
<dbReference type="EC" id="2.8.2.-" evidence="3"/>
<dbReference type="AlphaFoldDB" id="A0A452ZP99"/>
<feature type="region of interest" description="Disordered" evidence="4">
    <location>
        <begin position="1"/>
        <end position="28"/>
    </location>
</feature>
<evidence type="ECO:0000313" key="6">
    <source>
        <dbReference type="EnsemblPlants" id="AET1Gv20867100.1"/>
    </source>
</evidence>
<evidence type="ECO:0000256" key="1">
    <source>
        <dbReference type="ARBA" id="ARBA00005771"/>
    </source>
</evidence>
<dbReference type="Gene3D" id="3.40.50.300">
    <property type="entry name" value="P-loop containing nucleotide triphosphate hydrolases"/>
    <property type="match status" value="1"/>
</dbReference>
<dbReference type="EnsemblPlants" id="AET1Gv20867100.1">
    <property type="protein sequence ID" value="AET1Gv20867100.1"/>
    <property type="gene ID" value="AET1Gv20867100"/>
</dbReference>
<dbReference type="GO" id="GO:0008146">
    <property type="term" value="F:sulfotransferase activity"/>
    <property type="evidence" value="ECO:0007669"/>
    <property type="project" value="InterPro"/>
</dbReference>
<feature type="domain" description="Sulfotransferase" evidence="5">
    <location>
        <begin position="74"/>
        <end position="348"/>
    </location>
</feature>
<name>A0A452ZP99_AEGTS</name>
<comment type="similarity">
    <text evidence="1 3">Belongs to the sulfotransferase 1 family.</text>
</comment>
<reference evidence="6" key="3">
    <citation type="journal article" date="2017" name="Nature">
        <title>Genome sequence of the progenitor of the wheat D genome Aegilops tauschii.</title>
        <authorList>
            <person name="Luo M.C."/>
            <person name="Gu Y.Q."/>
            <person name="Puiu D."/>
            <person name="Wang H."/>
            <person name="Twardziok S.O."/>
            <person name="Deal K.R."/>
            <person name="Huo N."/>
            <person name="Zhu T."/>
            <person name="Wang L."/>
            <person name="Wang Y."/>
            <person name="McGuire P.E."/>
            <person name="Liu S."/>
            <person name="Long H."/>
            <person name="Ramasamy R.K."/>
            <person name="Rodriguez J.C."/>
            <person name="Van S.L."/>
            <person name="Yuan L."/>
            <person name="Wang Z."/>
            <person name="Xia Z."/>
            <person name="Xiao L."/>
            <person name="Anderson O.D."/>
            <person name="Ouyang S."/>
            <person name="Liang Y."/>
            <person name="Zimin A.V."/>
            <person name="Pertea G."/>
            <person name="Qi P."/>
            <person name="Bennetzen J.L."/>
            <person name="Dai X."/>
            <person name="Dawson M.W."/>
            <person name="Muller H.G."/>
            <person name="Kugler K."/>
            <person name="Rivarola-Duarte L."/>
            <person name="Spannagl M."/>
            <person name="Mayer K.F.X."/>
            <person name="Lu F.H."/>
            <person name="Bevan M.W."/>
            <person name="Leroy P."/>
            <person name="Li P."/>
            <person name="You F.M."/>
            <person name="Sun Q."/>
            <person name="Liu Z."/>
            <person name="Lyons E."/>
            <person name="Wicker T."/>
            <person name="Salzberg S.L."/>
            <person name="Devos K.M."/>
            <person name="Dvorak J."/>
        </authorList>
    </citation>
    <scope>NUCLEOTIDE SEQUENCE [LARGE SCALE GENOMIC DNA]</scope>
    <source>
        <strain evidence="6">cv. AL8/78</strain>
    </source>
</reference>
<dbReference type="Pfam" id="PF00685">
    <property type="entry name" value="Sulfotransfer_1"/>
    <property type="match status" value="1"/>
</dbReference>
<reference evidence="6" key="4">
    <citation type="submission" date="2019-03" db="UniProtKB">
        <authorList>
            <consortium name="EnsemblPlants"/>
        </authorList>
    </citation>
    <scope>IDENTIFICATION</scope>
</reference>
<dbReference type="PANTHER" id="PTHR11783">
    <property type="entry name" value="SULFOTRANSFERASE SULT"/>
    <property type="match status" value="1"/>
</dbReference>
<reference evidence="6" key="5">
    <citation type="journal article" date="2021" name="G3 (Bethesda)">
        <title>Aegilops tauschii genome assembly Aet v5.0 features greater sequence contiguity and improved annotation.</title>
        <authorList>
            <person name="Wang L."/>
            <person name="Zhu T."/>
            <person name="Rodriguez J.C."/>
            <person name="Deal K.R."/>
            <person name="Dubcovsky J."/>
            <person name="McGuire P.E."/>
            <person name="Lux T."/>
            <person name="Spannagl M."/>
            <person name="Mayer K.F.X."/>
            <person name="Baldrich P."/>
            <person name="Meyers B.C."/>
            <person name="Huo N."/>
            <person name="Gu Y.Q."/>
            <person name="Zhou H."/>
            <person name="Devos K.M."/>
            <person name="Bennetzen J.L."/>
            <person name="Unver T."/>
            <person name="Budak H."/>
            <person name="Gulick P.J."/>
            <person name="Galiba G."/>
            <person name="Kalapos B."/>
            <person name="Nelson D.R."/>
            <person name="Li P."/>
            <person name="You F.M."/>
            <person name="Luo M.C."/>
            <person name="Dvorak J."/>
        </authorList>
    </citation>
    <scope>NUCLEOTIDE SEQUENCE [LARGE SCALE GENOMIC DNA]</scope>
    <source>
        <strain evidence="6">cv. AL8/78</strain>
    </source>
</reference>
<evidence type="ECO:0000313" key="7">
    <source>
        <dbReference type="Proteomes" id="UP000015105"/>
    </source>
</evidence>
<dbReference type="Proteomes" id="UP000015105">
    <property type="component" value="Chromosome 1D"/>
</dbReference>
<evidence type="ECO:0000256" key="4">
    <source>
        <dbReference type="SAM" id="MobiDB-lite"/>
    </source>
</evidence>
<keyword evidence="7" id="KW-1185">Reference proteome</keyword>
<dbReference type="InterPro" id="IPR027417">
    <property type="entry name" value="P-loop_NTPase"/>
</dbReference>
<evidence type="ECO:0000259" key="5">
    <source>
        <dbReference type="Pfam" id="PF00685"/>
    </source>
</evidence>
<sequence length="358" mass="39089">GHTTSPVSRGNYSSASGARTRAGPVAASPDVDMAELPLETRCPPTPLRQYGGFWWPEPILPGVLAARAGFEPRPSDVFLASFPKSGTTWLKALAFAALHRADHPPRAPGHPLRRRNPHDCVEFLEGLFALSPSPVKGGDVFAAHPSPRVIATHIPYSLLPERVTAEGAGCKVVYVCRDPKDAFVSTWMFANKMVEAAADNNGDSPPPPAPFTIEDAFELYCHGRSMGGPQWHHVAGYWEASRRRPGKVLFLRYEDMLRDPAGNVSKLAEFMGCAFSAEEEAAGVVRDIVELCSIDALKNLEANKDGGQSYVKNESFFRKGVAGDWRNHMTLAMAVRLDKIVEDALQGSEFTFNTMADR</sequence>